<name>A0AAV5CCY3_ELECO</name>
<feature type="compositionally biased region" description="Polar residues" evidence="1">
    <location>
        <begin position="203"/>
        <end position="213"/>
    </location>
</feature>
<protein>
    <submittedName>
        <fullName evidence="2">Uncharacterized protein</fullName>
    </submittedName>
</protein>
<evidence type="ECO:0000313" key="2">
    <source>
        <dbReference type="EMBL" id="GJM96143.1"/>
    </source>
</evidence>
<evidence type="ECO:0000256" key="1">
    <source>
        <dbReference type="SAM" id="MobiDB-lite"/>
    </source>
</evidence>
<feature type="region of interest" description="Disordered" evidence="1">
    <location>
        <begin position="201"/>
        <end position="291"/>
    </location>
</feature>
<feature type="compositionally biased region" description="Basic and acidic residues" evidence="1">
    <location>
        <begin position="110"/>
        <end position="124"/>
    </location>
</feature>
<sequence length="291" mass="32233">MALLNGTGAKGRGARVRLCRRLDAWAGSTGRADGVFLVPVPFCQRKKTTGVATVVWARGARPRQEWRKEEGCWWRLGRGRHARPRLVGRRSVVQEGGGGRVGQEVAGPERGVRPSGERRAGDGRLGRLGWERRRMRAINKPKPSMEDSSLFLQWAMTTLHHEHQQAVAVDDDCGEPIFPSLQALREASQAAEMVQELIAEAHPTNSWSSSDGNNKLPPRAMDHNIWPASPNSERRVPSRKPRRYQLSRELELQRRRGARPRNDELPAETAAATRGLSDPVNGSPPARGGPA</sequence>
<keyword evidence="3" id="KW-1185">Reference proteome</keyword>
<reference evidence="2" key="1">
    <citation type="journal article" date="2018" name="DNA Res.">
        <title>Multiple hybrid de novo genome assembly of finger millet, an orphan allotetraploid crop.</title>
        <authorList>
            <person name="Hatakeyama M."/>
            <person name="Aluri S."/>
            <person name="Balachadran M.T."/>
            <person name="Sivarajan S.R."/>
            <person name="Patrignani A."/>
            <person name="Gruter S."/>
            <person name="Poveda L."/>
            <person name="Shimizu-Inatsugi R."/>
            <person name="Baeten J."/>
            <person name="Francoijs K.J."/>
            <person name="Nataraja K.N."/>
            <person name="Reddy Y.A.N."/>
            <person name="Phadnis S."/>
            <person name="Ravikumar R.L."/>
            <person name="Schlapbach R."/>
            <person name="Sreeman S.M."/>
            <person name="Shimizu K.K."/>
        </authorList>
    </citation>
    <scope>NUCLEOTIDE SEQUENCE</scope>
</reference>
<reference evidence="2" key="2">
    <citation type="submission" date="2021-12" db="EMBL/GenBank/DDBJ databases">
        <title>Resequencing data analysis of finger millet.</title>
        <authorList>
            <person name="Hatakeyama M."/>
            <person name="Aluri S."/>
            <person name="Balachadran M.T."/>
            <person name="Sivarajan S.R."/>
            <person name="Poveda L."/>
            <person name="Shimizu-Inatsugi R."/>
            <person name="Schlapbach R."/>
            <person name="Sreeman S.M."/>
            <person name="Shimizu K.K."/>
        </authorList>
    </citation>
    <scope>NUCLEOTIDE SEQUENCE</scope>
</reference>
<accession>A0AAV5CCY3</accession>
<feature type="region of interest" description="Disordered" evidence="1">
    <location>
        <begin position="95"/>
        <end position="124"/>
    </location>
</feature>
<dbReference type="Proteomes" id="UP001054889">
    <property type="component" value="Unassembled WGS sequence"/>
</dbReference>
<evidence type="ECO:0000313" key="3">
    <source>
        <dbReference type="Proteomes" id="UP001054889"/>
    </source>
</evidence>
<organism evidence="2 3">
    <name type="scientific">Eleusine coracana subsp. coracana</name>
    <dbReference type="NCBI Taxonomy" id="191504"/>
    <lineage>
        <taxon>Eukaryota</taxon>
        <taxon>Viridiplantae</taxon>
        <taxon>Streptophyta</taxon>
        <taxon>Embryophyta</taxon>
        <taxon>Tracheophyta</taxon>
        <taxon>Spermatophyta</taxon>
        <taxon>Magnoliopsida</taxon>
        <taxon>Liliopsida</taxon>
        <taxon>Poales</taxon>
        <taxon>Poaceae</taxon>
        <taxon>PACMAD clade</taxon>
        <taxon>Chloridoideae</taxon>
        <taxon>Cynodonteae</taxon>
        <taxon>Eleusininae</taxon>
        <taxon>Eleusine</taxon>
    </lineage>
</organism>
<comment type="caution">
    <text evidence="2">The sequence shown here is derived from an EMBL/GenBank/DDBJ whole genome shotgun (WGS) entry which is preliminary data.</text>
</comment>
<dbReference type="EMBL" id="BQKI01000006">
    <property type="protein sequence ID" value="GJM96143.1"/>
    <property type="molecule type" value="Genomic_DNA"/>
</dbReference>
<proteinExistence type="predicted"/>
<feature type="compositionally biased region" description="Basic and acidic residues" evidence="1">
    <location>
        <begin position="246"/>
        <end position="264"/>
    </location>
</feature>
<gene>
    <name evidence="2" type="primary">ga12956</name>
    <name evidence="2" type="ORF">PR202_ga12956</name>
</gene>
<dbReference type="AlphaFoldDB" id="A0AAV5CCY3"/>